<evidence type="ECO:0000313" key="2">
    <source>
        <dbReference type="Proteomes" id="UP000199455"/>
    </source>
</evidence>
<evidence type="ECO:0000313" key="1">
    <source>
        <dbReference type="EMBL" id="SDC20729.1"/>
    </source>
</evidence>
<dbReference type="AlphaFoldDB" id="A0A1G6JPS6"/>
<protein>
    <submittedName>
        <fullName evidence="1">Uncharacterized protein</fullName>
    </submittedName>
</protein>
<proteinExistence type="predicted"/>
<name>A0A1G6JPS6_9SPHI</name>
<keyword evidence="2" id="KW-1185">Reference proteome</keyword>
<organism evidence="1 2">
    <name type="scientific">Pedobacter soli</name>
    <dbReference type="NCBI Taxonomy" id="390242"/>
    <lineage>
        <taxon>Bacteria</taxon>
        <taxon>Pseudomonadati</taxon>
        <taxon>Bacteroidota</taxon>
        <taxon>Sphingobacteriia</taxon>
        <taxon>Sphingobacteriales</taxon>
        <taxon>Sphingobacteriaceae</taxon>
        <taxon>Pedobacter</taxon>
    </lineage>
</organism>
<accession>A0A1G6JPS6</accession>
<dbReference type="Proteomes" id="UP000199455">
    <property type="component" value="Unassembled WGS sequence"/>
</dbReference>
<reference evidence="2" key="1">
    <citation type="submission" date="2016-10" db="EMBL/GenBank/DDBJ databases">
        <authorList>
            <person name="Varghese N."/>
            <person name="Submissions S."/>
        </authorList>
    </citation>
    <scope>NUCLEOTIDE SEQUENCE [LARGE SCALE GENOMIC DNA]</scope>
    <source>
        <strain evidence="2">DSM 18609</strain>
    </source>
</reference>
<dbReference type="EMBL" id="FMZH01000001">
    <property type="protein sequence ID" value="SDC20729.1"/>
    <property type="molecule type" value="Genomic_DNA"/>
</dbReference>
<dbReference type="STRING" id="390242.SAMN04488024_101518"/>
<gene>
    <name evidence="1" type="ORF">SAMN04488024_101518</name>
</gene>
<sequence>MGVEFKLPNFSEYFNELLLRDFKKERRHCEARSSLKAYAISSNRCKIASAAEKAFSQ</sequence>